<proteinExistence type="inferred from homology"/>
<dbReference type="EMBL" id="KN754025">
    <property type="protein sequence ID" value="KIH49315.1"/>
    <property type="molecule type" value="Genomic_DNA"/>
</dbReference>
<feature type="region of interest" description="Disordered" evidence="2">
    <location>
        <begin position="64"/>
        <end position="115"/>
    </location>
</feature>
<dbReference type="AlphaFoldDB" id="A0A0C2FL56"/>
<keyword evidence="1" id="KW-0539">Nucleus</keyword>
<evidence type="ECO:0000313" key="3">
    <source>
        <dbReference type="EMBL" id="KIH49315.1"/>
    </source>
</evidence>
<accession>A0A0C2FL56</accession>
<gene>
    <name evidence="3" type="ORF">ANCDUO_20610</name>
</gene>
<dbReference type="GO" id="GO:0031491">
    <property type="term" value="F:nucleosome binding"/>
    <property type="evidence" value="ECO:0007669"/>
    <property type="project" value="TreeGrafter"/>
</dbReference>
<dbReference type="GO" id="GO:0006260">
    <property type="term" value="P:DNA replication"/>
    <property type="evidence" value="ECO:0007669"/>
    <property type="project" value="UniProtKB-KW"/>
</dbReference>
<dbReference type="PANTHER" id="PTHR13980:SF15">
    <property type="entry name" value="FACT COMPLEX SUBUNIT SPT16"/>
    <property type="match status" value="1"/>
</dbReference>
<evidence type="ECO:0000256" key="2">
    <source>
        <dbReference type="SAM" id="MobiDB-lite"/>
    </source>
</evidence>
<dbReference type="Gene3D" id="2.30.29.30">
    <property type="entry name" value="Pleckstrin-homology domain (PH domain)/Phosphotyrosine-binding domain (PTB)"/>
    <property type="match status" value="1"/>
</dbReference>
<dbReference type="PANTHER" id="PTHR13980">
    <property type="entry name" value="CDC68 RELATED"/>
    <property type="match status" value="1"/>
</dbReference>
<dbReference type="InterPro" id="IPR011993">
    <property type="entry name" value="PH-like_dom_sf"/>
</dbReference>
<evidence type="ECO:0000313" key="4">
    <source>
        <dbReference type="Proteomes" id="UP000054047"/>
    </source>
</evidence>
<comment type="similarity">
    <text evidence="1">Belongs to the peptidase M24 family. SPT16 subfamily.</text>
</comment>
<dbReference type="OrthoDB" id="5851823at2759"/>
<comment type="subcellular location">
    <subcellularLocation>
        <location evidence="1">Nucleus</location>
    </subcellularLocation>
    <subcellularLocation>
        <location evidence="1">Chromosome</location>
    </subcellularLocation>
</comment>
<dbReference type="Proteomes" id="UP000054047">
    <property type="component" value="Unassembled WGS sequence"/>
</dbReference>
<keyword evidence="1" id="KW-0805">Transcription regulation</keyword>
<keyword evidence="1" id="KW-0234">DNA repair</keyword>
<protein>
    <recommendedName>
        <fullName evidence="1">FACT complex subunit</fullName>
    </recommendedName>
</protein>
<dbReference type="InterPro" id="IPR040258">
    <property type="entry name" value="Spt16"/>
</dbReference>
<comment type="subunit">
    <text evidence="1">Component of the FACT complex.</text>
</comment>
<sequence length="132" mass="15090">MVFIFKDYNRKTQMVQQIPMSSLDGVKEWLNTSDLRYTEGIQSLNWPKIMKTITDDPEEFFETGGWNFLGADSDQEDEPESKHFVQDESESEEAYTPSESESGEDESDEDESEGKLAVLSIANNLITHLIDI</sequence>
<dbReference type="GO" id="GO:0006368">
    <property type="term" value="P:transcription elongation by RNA polymerase II"/>
    <property type="evidence" value="ECO:0007669"/>
    <property type="project" value="TreeGrafter"/>
</dbReference>
<keyword evidence="1" id="KW-0804">Transcription</keyword>
<keyword evidence="1" id="KW-0235">DNA replication</keyword>
<evidence type="ECO:0000256" key="1">
    <source>
        <dbReference type="RuleBase" id="RU367052"/>
    </source>
</evidence>
<organism evidence="3 4">
    <name type="scientific">Ancylostoma duodenale</name>
    <dbReference type="NCBI Taxonomy" id="51022"/>
    <lineage>
        <taxon>Eukaryota</taxon>
        <taxon>Metazoa</taxon>
        <taxon>Ecdysozoa</taxon>
        <taxon>Nematoda</taxon>
        <taxon>Chromadorea</taxon>
        <taxon>Rhabditida</taxon>
        <taxon>Rhabditina</taxon>
        <taxon>Rhabditomorpha</taxon>
        <taxon>Strongyloidea</taxon>
        <taxon>Ancylostomatidae</taxon>
        <taxon>Ancylostomatinae</taxon>
        <taxon>Ancylostoma</taxon>
    </lineage>
</organism>
<keyword evidence="1" id="KW-0158">Chromosome</keyword>
<dbReference type="GO" id="GO:0006281">
    <property type="term" value="P:DNA repair"/>
    <property type="evidence" value="ECO:0007669"/>
    <property type="project" value="UniProtKB-UniRule"/>
</dbReference>
<name>A0A0C2FL56_9BILA</name>
<reference evidence="3 4" key="1">
    <citation type="submission" date="2013-12" db="EMBL/GenBank/DDBJ databases">
        <title>Draft genome of the parsitic nematode Ancylostoma duodenale.</title>
        <authorList>
            <person name="Mitreva M."/>
        </authorList>
    </citation>
    <scope>NUCLEOTIDE SEQUENCE [LARGE SCALE GENOMIC DNA]</scope>
    <source>
        <strain evidence="3 4">Zhejiang</strain>
    </source>
</reference>
<keyword evidence="1" id="KW-0227">DNA damage</keyword>
<keyword evidence="4" id="KW-1185">Reference proteome</keyword>
<comment type="function">
    <text evidence="1">Component of the FACT complex, a general chromatin factor that acts to reorganize nucleosomes. The FACT complex is involved in multiple processes that require DNA as a template such as mRNA elongation, DNA replication and DNA repair. During transcription elongation the FACT complex acts as a histone chaperone that both destabilizes and restores nucleosomal structure. It facilitates the passage of RNA polymerase II and transcription by promoting the dissociation of one histone H2A-H2B dimer from the nucleosome, then subsequently promotes the reestablishment of the nucleosome following the passage of RNA polymerase II.</text>
</comment>
<feature type="compositionally biased region" description="Acidic residues" evidence="2">
    <location>
        <begin position="101"/>
        <end position="112"/>
    </location>
</feature>
<dbReference type="GO" id="GO:0035101">
    <property type="term" value="C:FACT complex"/>
    <property type="evidence" value="ECO:0007669"/>
    <property type="project" value="UniProtKB-UniRule"/>
</dbReference>